<sequence>MEQQWPQPQPLAHVLIFPLPAQGHVNPMLKLAELLSLAGLHVTFLNTDFIQDRLVRYTDIQTRFSCYPGFQFKTISDGLPADHPRSGDRLFDVFDSLNSKTKFLLKEMLASNKLSSKTGLSLTCIIVDGIIGGFTSDIANELRIPSQVNSSVEVVVGCQRLGGGGCGLVVVSGSVGDGLMVVSGSIGDGGDGDKMGCGGFGFAGVGNEDMDRLITTVSGMESFLRCRDLPSFCRVSDLNDWQLHVAVTETRRTPQAHAFILNTFEDLEGPILSHIRTRCSKVYTIGPLHAHLKSRLEAKVSPSQSHESLNNLFEVDRSCMTWLDAQPLKSVIYVSFGSITVMTKDELMEFWYGLVNSKQRFLWAIRPDLVAQKYDEGQIPLELVEGTKDRGCMVGWAPQEEVLTHQAIGGFLTHSGWNSTLESIVAGVPMICWPYFADQQVNSRFVSQVWKLGLDMKDTCDRGIVEKMVNDLMVERREEFVRSADEMAKLAKESVSEGGHSYCNLDRLMEDIRLMSQGHVNSMLKLAELLSLAGLHVTFLNTDFIQDRLNRYTDIQTRFSCYPGFQFKTISDGLPADHPRSSDLLFEVFGSLNSRTKLLLKEMLGDPNQLSSNTRPFLTCIIVDGIIGGFTSDVANELRIPIIYFRTISACCFWAYFSIPKIIEAGELPIRGNEDMDRLITTVPGMESFLRCRDLPSFFRVSDLNDQSLHLTVTETQRSSQAHALILNTFEDLEGPVLSHIRTLCSKVYTIGPLHSHLKIRLEAKQSPSFSQSSNNLFELDRSCMTWLDTQPLKSVIYVSFGSFTVMTKEQHMEFWYGLVNSKKRFLWVLRSDSIAEEHGENEVPTELVEGTKERGYIVSWTPQEEVLAHQAIGGFLTHSGWNSTLESIVAGVPMICWPYFADQQVNSRFVSEVWKVGLDMKDVCDRVIIEKMVNDLMVERKEEFVRSVDEMARLAKESVSEGGNSYCNLDRLIEDIRMMSQVHLKVENFLAK</sequence>
<keyword evidence="2" id="KW-0328">Glycosyltransferase</keyword>
<protein>
    <recommendedName>
        <fullName evidence="5">7-deoxyloganetic acid glucosyltransferase</fullName>
        <ecNumber evidence="5">2.4.1.323</ecNumber>
    </recommendedName>
</protein>
<evidence type="ECO:0000313" key="6">
    <source>
        <dbReference type="EMBL" id="SPC93755.1"/>
    </source>
</evidence>
<evidence type="ECO:0000256" key="5">
    <source>
        <dbReference type="ARBA" id="ARBA00066941"/>
    </source>
</evidence>
<comment type="catalytic activity">
    <reaction evidence="4">
        <text>7-deoxyloganetate + UDP-alpha-D-glucose = 7-deoxyloganate + UDP + H(+)</text>
        <dbReference type="Rhea" id="RHEA:39895"/>
        <dbReference type="ChEBI" id="CHEBI:15378"/>
        <dbReference type="ChEBI" id="CHEBI:58223"/>
        <dbReference type="ChEBI" id="CHEBI:58885"/>
        <dbReference type="ChEBI" id="CHEBI:76844"/>
        <dbReference type="ChEBI" id="CHEBI:76846"/>
        <dbReference type="EC" id="2.4.1.323"/>
    </reaction>
</comment>
<dbReference type="PROSITE" id="PS00375">
    <property type="entry name" value="UDPGT"/>
    <property type="match status" value="2"/>
</dbReference>
<name>A0A2N9G2Y6_FAGSY</name>
<dbReference type="InterPro" id="IPR002213">
    <property type="entry name" value="UDP_glucos_trans"/>
</dbReference>
<dbReference type="CDD" id="cd03784">
    <property type="entry name" value="GT1_Gtf-like"/>
    <property type="match status" value="2"/>
</dbReference>
<comment type="similarity">
    <text evidence="1">Belongs to the UDP-glycosyltransferase family.</text>
</comment>
<dbReference type="FunFam" id="3.40.50.2000:FF:000065">
    <property type="entry name" value="Glycosyltransferase"/>
    <property type="match status" value="1"/>
</dbReference>
<dbReference type="EMBL" id="OIVN01001423">
    <property type="protein sequence ID" value="SPC93755.1"/>
    <property type="molecule type" value="Genomic_DNA"/>
</dbReference>
<dbReference type="GO" id="GO:0080043">
    <property type="term" value="F:quercetin 3-O-glucosyltransferase activity"/>
    <property type="evidence" value="ECO:0007669"/>
    <property type="project" value="TreeGrafter"/>
</dbReference>
<reference evidence="6" key="1">
    <citation type="submission" date="2018-02" db="EMBL/GenBank/DDBJ databases">
        <authorList>
            <person name="Cohen D.B."/>
            <person name="Kent A.D."/>
        </authorList>
    </citation>
    <scope>NUCLEOTIDE SEQUENCE</scope>
</reference>
<dbReference type="AlphaFoldDB" id="A0A2N9G2Y6"/>
<evidence type="ECO:0000256" key="3">
    <source>
        <dbReference type="ARBA" id="ARBA00022679"/>
    </source>
</evidence>
<dbReference type="GO" id="GO:0080044">
    <property type="term" value="F:quercetin 7-O-glucosyltransferase activity"/>
    <property type="evidence" value="ECO:0007669"/>
    <property type="project" value="TreeGrafter"/>
</dbReference>
<dbReference type="Gene3D" id="3.40.50.2000">
    <property type="entry name" value="Glycogen Phosphorylase B"/>
    <property type="match status" value="5"/>
</dbReference>
<proteinExistence type="inferred from homology"/>
<evidence type="ECO:0000256" key="4">
    <source>
        <dbReference type="ARBA" id="ARBA00051827"/>
    </source>
</evidence>
<dbReference type="FunFam" id="3.40.50.2000:FF:000040">
    <property type="entry name" value="UDP-glycosyltransferase 76C1"/>
    <property type="match status" value="2"/>
</dbReference>
<gene>
    <name evidence="6" type="ORF">FSB_LOCUS21637</name>
</gene>
<dbReference type="PANTHER" id="PTHR11926:SF1392">
    <property type="entry name" value="GLYCOSYLTRANSFERASE"/>
    <property type="match status" value="1"/>
</dbReference>
<accession>A0A2N9G2Y6</accession>
<evidence type="ECO:0000256" key="2">
    <source>
        <dbReference type="ARBA" id="ARBA00022676"/>
    </source>
</evidence>
<organism evidence="6">
    <name type="scientific">Fagus sylvatica</name>
    <name type="common">Beechnut</name>
    <dbReference type="NCBI Taxonomy" id="28930"/>
    <lineage>
        <taxon>Eukaryota</taxon>
        <taxon>Viridiplantae</taxon>
        <taxon>Streptophyta</taxon>
        <taxon>Embryophyta</taxon>
        <taxon>Tracheophyta</taxon>
        <taxon>Spermatophyta</taxon>
        <taxon>Magnoliopsida</taxon>
        <taxon>eudicotyledons</taxon>
        <taxon>Gunneridae</taxon>
        <taxon>Pentapetalae</taxon>
        <taxon>rosids</taxon>
        <taxon>fabids</taxon>
        <taxon>Fagales</taxon>
        <taxon>Fagaceae</taxon>
        <taxon>Fagus</taxon>
    </lineage>
</organism>
<keyword evidence="3" id="KW-0808">Transferase</keyword>
<dbReference type="InterPro" id="IPR035595">
    <property type="entry name" value="UDP_glycos_trans_CS"/>
</dbReference>
<dbReference type="Pfam" id="PF00201">
    <property type="entry name" value="UDPGT"/>
    <property type="match status" value="2"/>
</dbReference>
<dbReference type="GO" id="GO:0102970">
    <property type="term" value="F:7-deoxyloganetic acid glucosyltransferase activity"/>
    <property type="evidence" value="ECO:0007669"/>
    <property type="project" value="UniProtKB-EC"/>
</dbReference>
<evidence type="ECO:0000256" key="1">
    <source>
        <dbReference type="ARBA" id="ARBA00009995"/>
    </source>
</evidence>
<dbReference type="PANTHER" id="PTHR11926">
    <property type="entry name" value="GLUCOSYL/GLUCURONOSYL TRANSFERASES"/>
    <property type="match status" value="1"/>
</dbReference>
<dbReference type="EC" id="2.4.1.323" evidence="5"/>
<dbReference type="SUPFAM" id="SSF53756">
    <property type="entry name" value="UDP-Glycosyltransferase/glycogen phosphorylase"/>
    <property type="match status" value="2"/>
</dbReference>